<evidence type="ECO:0000256" key="6">
    <source>
        <dbReference type="ARBA" id="ARBA00032162"/>
    </source>
</evidence>
<keyword evidence="5 9" id="KW-0378">Hydrolase</keyword>
<dbReference type="PANTHER" id="PTHR11839:SF18">
    <property type="entry name" value="NUDIX HYDROLASE DOMAIN-CONTAINING PROTEIN"/>
    <property type="match status" value="1"/>
</dbReference>
<dbReference type="Pfam" id="PF00293">
    <property type="entry name" value="NUDIX"/>
    <property type="match status" value="1"/>
</dbReference>
<evidence type="ECO:0000256" key="1">
    <source>
        <dbReference type="ARBA" id="ARBA00000847"/>
    </source>
</evidence>
<comment type="catalytic activity">
    <reaction evidence="1">
        <text>GDP-alpha-D-mannose + H2O = alpha-D-mannose 1-phosphate + GMP + 2 H(+)</text>
        <dbReference type="Rhea" id="RHEA:27978"/>
        <dbReference type="ChEBI" id="CHEBI:15377"/>
        <dbReference type="ChEBI" id="CHEBI:15378"/>
        <dbReference type="ChEBI" id="CHEBI:57527"/>
        <dbReference type="ChEBI" id="CHEBI:58115"/>
        <dbReference type="ChEBI" id="CHEBI:58409"/>
    </reaction>
</comment>
<gene>
    <name evidence="9" type="ORF">M0G41_16635</name>
</gene>
<organism evidence="9 10">
    <name type="scientific">Pseudomarimonas salicorniae</name>
    <dbReference type="NCBI Taxonomy" id="2933270"/>
    <lineage>
        <taxon>Bacteria</taxon>
        <taxon>Pseudomonadati</taxon>
        <taxon>Pseudomonadota</taxon>
        <taxon>Gammaproteobacteria</taxon>
        <taxon>Lysobacterales</taxon>
        <taxon>Lysobacteraceae</taxon>
        <taxon>Pseudomarimonas</taxon>
    </lineage>
</organism>
<evidence type="ECO:0000256" key="2">
    <source>
        <dbReference type="ARBA" id="ARBA00001946"/>
    </source>
</evidence>
<dbReference type="SUPFAM" id="SSF55811">
    <property type="entry name" value="Nudix"/>
    <property type="match status" value="1"/>
</dbReference>
<evidence type="ECO:0000313" key="10">
    <source>
        <dbReference type="Proteomes" id="UP001431449"/>
    </source>
</evidence>
<dbReference type="PROSITE" id="PS51462">
    <property type="entry name" value="NUDIX"/>
    <property type="match status" value="1"/>
</dbReference>
<sequence length="183" mass="20040">MEDQLLHEGRYLRLKQRGRWEYAERTNASSAVIVVAITPEDKVLFVEQYRVPIEARSIEMPAGLVGDLGEAESVEVAARRELLEETGWAAEHIEYLMAGPSSSGMSNEMIAFVRASGLSRQGAGGGDETEQITVHEVPRAEVAAWLFQKMNEGFSIDPKLYAGLYFVEHNPDGNRASAAGSAA</sequence>
<accession>A0ABT0GLJ5</accession>
<comment type="similarity">
    <text evidence="3">Belongs to the Nudix hydrolase family. NudK subfamily.</text>
</comment>
<dbReference type="CDD" id="cd03424">
    <property type="entry name" value="NUDIX_ADPRase_Nudt5_UGPPase_Nudt14"/>
    <property type="match status" value="1"/>
</dbReference>
<evidence type="ECO:0000313" key="9">
    <source>
        <dbReference type="EMBL" id="MCK7595288.1"/>
    </source>
</evidence>
<reference evidence="9" key="1">
    <citation type="submission" date="2022-04" db="EMBL/GenBank/DDBJ databases">
        <title>Lysobacter sp. CAU 1642 isolated from sea sand.</title>
        <authorList>
            <person name="Kim W."/>
        </authorList>
    </citation>
    <scope>NUCLEOTIDE SEQUENCE</scope>
    <source>
        <strain evidence="9">CAU 1642</strain>
    </source>
</reference>
<keyword evidence="10" id="KW-1185">Reference proteome</keyword>
<proteinExistence type="inferred from homology"/>
<dbReference type="EMBL" id="JALNMH010000015">
    <property type="protein sequence ID" value="MCK7595288.1"/>
    <property type="molecule type" value="Genomic_DNA"/>
</dbReference>
<evidence type="ECO:0000256" key="5">
    <source>
        <dbReference type="ARBA" id="ARBA00022801"/>
    </source>
</evidence>
<evidence type="ECO:0000256" key="4">
    <source>
        <dbReference type="ARBA" id="ARBA00016377"/>
    </source>
</evidence>
<evidence type="ECO:0000259" key="8">
    <source>
        <dbReference type="PROSITE" id="PS51462"/>
    </source>
</evidence>
<comment type="caution">
    <text evidence="9">The sequence shown here is derived from an EMBL/GenBank/DDBJ whole genome shotgun (WGS) entry which is preliminary data.</text>
</comment>
<evidence type="ECO:0000256" key="7">
    <source>
        <dbReference type="ARBA" id="ARBA00032272"/>
    </source>
</evidence>
<dbReference type="GO" id="GO:0016787">
    <property type="term" value="F:hydrolase activity"/>
    <property type="evidence" value="ECO:0007669"/>
    <property type="project" value="UniProtKB-KW"/>
</dbReference>
<dbReference type="InterPro" id="IPR000086">
    <property type="entry name" value="NUDIX_hydrolase_dom"/>
</dbReference>
<evidence type="ECO:0000256" key="3">
    <source>
        <dbReference type="ARBA" id="ARBA00007275"/>
    </source>
</evidence>
<dbReference type="RefSeq" id="WP_248211129.1">
    <property type="nucleotide sequence ID" value="NZ_JALNMH010000015.1"/>
</dbReference>
<feature type="domain" description="Nudix hydrolase" evidence="8">
    <location>
        <begin position="24"/>
        <end position="160"/>
    </location>
</feature>
<name>A0ABT0GLJ5_9GAMM</name>
<protein>
    <recommendedName>
        <fullName evidence="4">GDP-mannose pyrophosphatase</fullName>
    </recommendedName>
    <alternativeName>
        <fullName evidence="6">GDP-mannose hydrolase</fullName>
    </alternativeName>
    <alternativeName>
        <fullName evidence="7">GDPMK</fullName>
    </alternativeName>
</protein>
<dbReference type="InterPro" id="IPR015797">
    <property type="entry name" value="NUDIX_hydrolase-like_dom_sf"/>
</dbReference>
<dbReference type="Proteomes" id="UP001431449">
    <property type="component" value="Unassembled WGS sequence"/>
</dbReference>
<dbReference type="PANTHER" id="PTHR11839">
    <property type="entry name" value="UDP/ADP-SUGAR PYROPHOSPHATASE"/>
    <property type="match status" value="1"/>
</dbReference>
<comment type="cofactor">
    <cofactor evidence="2">
        <name>Mg(2+)</name>
        <dbReference type="ChEBI" id="CHEBI:18420"/>
    </cofactor>
</comment>
<dbReference type="PROSITE" id="PS00893">
    <property type="entry name" value="NUDIX_BOX"/>
    <property type="match status" value="1"/>
</dbReference>
<dbReference type="Gene3D" id="3.90.79.10">
    <property type="entry name" value="Nucleoside Triphosphate Pyrophosphohydrolase"/>
    <property type="match status" value="1"/>
</dbReference>
<dbReference type="InterPro" id="IPR020084">
    <property type="entry name" value="NUDIX_hydrolase_CS"/>
</dbReference>